<feature type="compositionally biased region" description="Polar residues" evidence="1">
    <location>
        <begin position="1"/>
        <end position="19"/>
    </location>
</feature>
<evidence type="ECO:0000256" key="1">
    <source>
        <dbReference type="SAM" id="MobiDB-lite"/>
    </source>
</evidence>
<dbReference type="EMBL" id="CATNWA010019874">
    <property type="protein sequence ID" value="CAI9615428.1"/>
    <property type="molecule type" value="Genomic_DNA"/>
</dbReference>
<sequence>MMLQESNIQSGETNTQPQSELHPEQDLNPELYNRKKCFKKPSWKIQENFNADKLELQSNINDLWSNTVECMFALSQQSPEPIQLEGTIQQLNVAYENYQRLCV</sequence>
<comment type="caution">
    <text evidence="2">The sequence shown here is derived from an EMBL/GenBank/DDBJ whole genome shotgun (WGS) entry which is preliminary data.</text>
</comment>
<gene>
    <name evidence="2" type="ORF">SPARVUS_LOCUS15235482</name>
</gene>
<evidence type="ECO:0000313" key="3">
    <source>
        <dbReference type="Proteomes" id="UP001162483"/>
    </source>
</evidence>
<proteinExistence type="predicted"/>
<dbReference type="Proteomes" id="UP001162483">
    <property type="component" value="Unassembled WGS sequence"/>
</dbReference>
<evidence type="ECO:0000313" key="2">
    <source>
        <dbReference type="EMBL" id="CAI9615428.1"/>
    </source>
</evidence>
<feature type="region of interest" description="Disordered" evidence="1">
    <location>
        <begin position="1"/>
        <end position="27"/>
    </location>
</feature>
<keyword evidence="3" id="KW-1185">Reference proteome</keyword>
<name>A0ABN9H3Y6_9NEOB</name>
<organism evidence="2 3">
    <name type="scientific">Staurois parvus</name>
    <dbReference type="NCBI Taxonomy" id="386267"/>
    <lineage>
        <taxon>Eukaryota</taxon>
        <taxon>Metazoa</taxon>
        <taxon>Chordata</taxon>
        <taxon>Craniata</taxon>
        <taxon>Vertebrata</taxon>
        <taxon>Euteleostomi</taxon>
        <taxon>Amphibia</taxon>
        <taxon>Batrachia</taxon>
        <taxon>Anura</taxon>
        <taxon>Neobatrachia</taxon>
        <taxon>Ranoidea</taxon>
        <taxon>Ranidae</taxon>
        <taxon>Staurois</taxon>
    </lineage>
</organism>
<protein>
    <submittedName>
        <fullName evidence="2">Uncharacterized protein</fullName>
    </submittedName>
</protein>
<accession>A0ABN9H3Y6</accession>
<reference evidence="2" key="1">
    <citation type="submission" date="2023-05" db="EMBL/GenBank/DDBJ databases">
        <authorList>
            <person name="Stuckert A."/>
        </authorList>
    </citation>
    <scope>NUCLEOTIDE SEQUENCE</scope>
</reference>